<dbReference type="Pfam" id="PF03392">
    <property type="entry name" value="OS-D"/>
    <property type="match status" value="1"/>
</dbReference>
<gene>
    <name evidence="2" type="ORF">R5R35_002623</name>
</gene>
<dbReference type="EMBL" id="JAZDUA010000658">
    <property type="protein sequence ID" value="KAK7790152.1"/>
    <property type="molecule type" value="Genomic_DNA"/>
</dbReference>
<accession>A0AAN9V7W5</accession>
<keyword evidence="1" id="KW-0732">Signal</keyword>
<dbReference type="InterPro" id="IPR005055">
    <property type="entry name" value="A10/PebIII"/>
</dbReference>
<dbReference type="SUPFAM" id="SSF100910">
    <property type="entry name" value="Chemosensory protein Csp2"/>
    <property type="match status" value="1"/>
</dbReference>
<dbReference type="InterPro" id="IPR036682">
    <property type="entry name" value="OS_D_A10/PebIII_sf"/>
</dbReference>
<keyword evidence="3" id="KW-1185">Reference proteome</keyword>
<dbReference type="AlphaFoldDB" id="A0AAN9V7W5"/>
<evidence type="ECO:0008006" key="4">
    <source>
        <dbReference type="Google" id="ProtNLM"/>
    </source>
</evidence>
<comment type="caution">
    <text evidence="2">The sequence shown here is derived from an EMBL/GenBank/DDBJ whole genome shotgun (WGS) entry which is preliminary data.</text>
</comment>
<evidence type="ECO:0000313" key="3">
    <source>
        <dbReference type="Proteomes" id="UP001378592"/>
    </source>
</evidence>
<evidence type="ECO:0000313" key="2">
    <source>
        <dbReference type="EMBL" id="KAK7790152.1"/>
    </source>
</evidence>
<protein>
    <recommendedName>
        <fullName evidence="4">Chemosensory protein</fullName>
    </recommendedName>
</protein>
<dbReference type="PANTHER" id="PTHR11257">
    <property type="entry name" value="CHEMOSENSORY PROTEIN-RELATED"/>
    <property type="match status" value="1"/>
</dbReference>
<reference evidence="2 3" key="1">
    <citation type="submission" date="2024-03" db="EMBL/GenBank/DDBJ databases">
        <title>The genome assembly and annotation of the cricket Gryllus longicercus Weissman &amp; Gray.</title>
        <authorList>
            <person name="Szrajer S."/>
            <person name="Gray D."/>
            <person name="Ylla G."/>
        </authorList>
    </citation>
    <scope>NUCLEOTIDE SEQUENCE [LARGE SCALE GENOMIC DNA]</scope>
    <source>
        <strain evidence="2">DAG 2021-001</strain>
        <tissue evidence="2">Whole body minus gut</tissue>
    </source>
</reference>
<dbReference type="Proteomes" id="UP001378592">
    <property type="component" value="Unassembled WGS sequence"/>
</dbReference>
<evidence type="ECO:0000256" key="1">
    <source>
        <dbReference type="SAM" id="SignalP"/>
    </source>
</evidence>
<sequence length="127" mass="13806">MSRSVAAVALLAALVAVCLAADDKYSDRFDGTVNLDSILSDDQQLAQYRDCLVDAGDDKCNEQGKALKRILAEALQNDCAKCTDKQKSGAVKAIKFLNKNKPDIWQQLSGKFDPQGAFAKNHPDLFA</sequence>
<name>A0AAN9V7W5_9ORTH</name>
<dbReference type="Gene3D" id="1.10.2080.10">
    <property type="entry name" value="Insect odorant-binding protein A10/Ejaculatory bulb-specific protein 3"/>
    <property type="match status" value="1"/>
</dbReference>
<feature type="chain" id="PRO_5043030524" description="Chemosensory protein" evidence="1">
    <location>
        <begin position="21"/>
        <end position="127"/>
    </location>
</feature>
<feature type="signal peptide" evidence="1">
    <location>
        <begin position="1"/>
        <end position="20"/>
    </location>
</feature>
<proteinExistence type="predicted"/>
<dbReference type="PANTHER" id="PTHR11257:SF12">
    <property type="entry name" value="EJACULATORY BULB-SPECIFIC PROTEIN 3-RELATED"/>
    <property type="match status" value="1"/>
</dbReference>
<organism evidence="2 3">
    <name type="scientific">Gryllus longicercus</name>
    <dbReference type="NCBI Taxonomy" id="2509291"/>
    <lineage>
        <taxon>Eukaryota</taxon>
        <taxon>Metazoa</taxon>
        <taxon>Ecdysozoa</taxon>
        <taxon>Arthropoda</taxon>
        <taxon>Hexapoda</taxon>
        <taxon>Insecta</taxon>
        <taxon>Pterygota</taxon>
        <taxon>Neoptera</taxon>
        <taxon>Polyneoptera</taxon>
        <taxon>Orthoptera</taxon>
        <taxon>Ensifera</taxon>
        <taxon>Gryllidea</taxon>
        <taxon>Grylloidea</taxon>
        <taxon>Gryllidae</taxon>
        <taxon>Gryllinae</taxon>
        <taxon>Gryllus</taxon>
    </lineage>
</organism>